<dbReference type="InterPro" id="IPR011009">
    <property type="entry name" value="Kinase-like_dom_sf"/>
</dbReference>
<proteinExistence type="predicted"/>
<keyword evidence="12" id="KW-0812">Transmembrane</keyword>
<evidence type="ECO:0000256" key="4">
    <source>
        <dbReference type="ARBA" id="ARBA00022737"/>
    </source>
</evidence>
<dbReference type="Gene3D" id="3.30.10.20">
    <property type="match status" value="3"/>
</dbReference>
<dbReference type="Proteomes" id="UP001219037">
    <property type="component" value="Chromosome"/>
</dbReference>
<feature type="domain" description="Protein kinase" evidence="13">
    <location>
        <begin position="11"/>
        <end position="286"/>
    </location>
</feature>
<dbReference type="RefSeq" id="WP_278157746.1">
    <property type="nucleotide sequence ID" value="NZ_CP121252.1"/>
</dbReference>
<feature type="domain" description="PASTA" evidence="14">
    <location>
        <begin position="424"/>
        <end position="490"/>
    </location>
</feature>
<dbReference type="NCBIfam" id="NF033483">
    <property type="entry name" value="PknB_PASTA_kin"/>
    <property type="match status" value="1"/>
</dbReference>
<dbReference type="GO" id="GO:0016301">
    <property type="term" value="F:kinase activity"/>
    <property type="evidence" value="ECO:0007669"/>
    <property type="project" value="UniProtKB-KW"/>
</dbReference>
<reference evidence="15 16" key="1">
    <citation type="submission" date="2023-04" db="EMBL/GenBank/DDBJ databases">
        <title>Funneling lignin-derived compounds into biodiesel using alkali-halophilic Citricoccus sp. P2.</title>
        <authorList>
            <person name="Luo C.-B."/>
        </authorList>
    </citation>
    <scope>NUCLEOTIDE SEQUENCE [LARGE SCALE GENOMIC DNA]</scope>
    <source>
        <strain evidence="15 16">P2</strain>
    </source>
</reference>
<evidence type="ECO:0000256" key="3">
    <source>
        <dbReference type="ARBA" id="ARBA00022679"/>
    </source>
</evidence>
<dbReference type="PROSITE" id="PS00107">
    <property type="entry name" value="PROTEIN_KINASE_ATP"/>
    <property type="match status" value="1"/>
</dbReference>
<dbReference type="Gene3D" id="1.10.510.10">
    <property type="entry name" value="Transferase(Phosphotransferase) domain 1"/>
    <property type="match status" value="1"/>
</dbReference>
<dbReference type="SUPFAM" id="SSF56112">
    <property type="entry name" value="Protein kinase-like (PK-like)"/>
    <property type="match status" value="1"/>
</dbReference>
<keyword evidence="2" id="KW-0723">Serine/threonine-protein kinase</keyword>
<evidence type="ECO:0000256" key="7">
    <source>
        <dbReference type="ARBA" id="ARBA00022840"/>
    </source>
</evidence>
<gene>
    <name evidence="15" type="primary">pknB</name>
    <name evidence="15" type="ORF">P8192_00540</name>
</gene>
<evidence type="ECO:0000259" key="13">
    <source>
        <dbReference type="PROSITE" id="PS50011"/>
    </source>
</evidence>
<dbReference type="EMBL" id="CP121252">
    <property type="protein sequence ID" value="WFP16648.1"/>
    <property type="molecule type" value="Genomic_DNA"/>
</dbReference>
<evidence type="ECO:0000256" key="2">
    <source>
        <dbReference type="ARBA" id="ARBA00022527"/>
    </source>
</evidence>
<evidence type="ECO:0000256" key="11">
    <source>
        <dbReference type="SAM" id="MobiDB-lite"/>
    </source>
</evidence>
<dbReference type="InterPro" id="IPR005543">
    <property type="entry name" value="PASTA_dom"/>
</dbReference>
<feature type="domain" description="PASTA" evidence="14">
    <location>
        <begin position="558"/>
        <end position="627"/>
    </location>
</feature>
<dbReference type="SMART" id="SM00220">
    <property type="entry name" value="S_TKc"/>
    <property type="match status" value="1"/>
</dbReference>
<dbReference type="PANTHER" id="PTHR43289:SF6">
    <property type="entry name" value="SERINE_THREONINE-PROTEIN KINASE NEKL-3"/>
    <property type="match status" value="1"/>
</dbReference>
<dbReference type="PROSITE" id="PS51178">
    <property type="entry name" value="PASTA"/>
    <property type="match status" value="2"/>
</dbReference>
<protein>
    <recommendedName>
        <fullName evidence="1">non-specific serine/threonine protein kinase</fullName>
        <ecNumber evidence="1">2.7.11.1</ecNumber>
    </recommendedName>
</protein>
<name>A0ABY8H7L7_9MICC</name>
<evidence type="ECO:0000256" key="9">
    <source>
        <dbReference type="ARBA" id="ARBA00048679"/>
    </source>
</evidence>
<evidence type="ECO:0000256" key="1">
    <source>
        <dbReference type="ARBA" id="ARBA00012513"/>
    </source>
</evidence>
<dbReference type="SMART" id="SM00740">
    <property type="entry name" value="PASTA"/>
    <property type="match status" value="3"/>
</dbReference>
<dbReference type="InterPro" id="IPR000719">
    <property type="entry name" value="Prot_kinase_dom"/>
</dbReference>
<feature type="binding site" evidence="10">
    <location>
        <position position="40"/>
    </location>
    <ligand>
        <name>ATP</name>
        <dbReference type="ChEBI" id="CHEBI:30616"/>
    </ligand>
</feature>
<dbReference type="Pfam" id="PF03793">
    <property type="entry name" value="PASTA"/>
    <property type="match status" value="3"/>
</dbReference>
<dbReference type="CDD" id="cd14014">
    <property type="entry name" value="STKc_PknB_like"/>
    <property type="match status" value="1"/>
</dbReference>
<dbReference type="PROSITE" id="PS00108">
    <property type="entry name" value="PROTEIN_KINASE_ST"/>
    <property type="match status" value="1"/>
</dbReference>
<keyword evidence="7 10" id="KW-0067">ATP-binding</keyword>
<dbReference type="InterPro" id="IPR017441">
    <property type="entry name" value="Protein_kinase_ATP_BS"/>
</dbReference>
<dbReference type="EC" id="2.7.11.1" evidence="1"/>
<dbReference type="PANTHER" id="PTHR43289">
    <property type="entry name" value="MITOGEN-ACTIVATED PROTEIN KINASE KINASE KINASE 20-RELATED"/>
    <property type="match status" value="1"/>
</dbReference>
<dbReference type="Gene3D" id="3.30.200.20">
    <property type="entry name" value="Phosphorylase Kinase, domain 1"/>
    <property type="match status" value="1"/>
</dbReference>
<keyword evidence="16" id="KW-1185">Reference proteome</keyword>
<feature type="compositionally biased region" description="Low complexity" evidence="11">
    <location>
        <begin position="642"/>
        <end position="657"/>
    </location>
</feature>
<feature type="compositionally biased region" description="Acidic residues" evidence="11">
    <location>
        <begin position="658"/>
        <end position="673"/>
    </location>
</feature>
<feature type="compositionally biased region" description="Polar residues" evidence="11">
    <location>
        <begin position="597"/>
        <end position="608"/>
    </location>
</feature>
<feature type="region of interest" description="Disordered" evidence="11">
    <location>
        <begin position="353"/>
        <end position="387"/>
    </location>
</feature>
<organism evidence="15 16">
    <name type="scientific">Citricoccus muralis</name>
    <dbReference type="NCBI Taxonomy" id="169134"/>
    <lineage>
        <taxon>Bacteria</taxon>
        <taxon>Bacillati</taxon>
        <taxon>Actinomycetota</taxon>
        <taxon>Actinomycetes</taxon>
        <taxon>Micrococcales</taxon>
        <taxon>Micrococcaceae</taxon>
        <taxon>Citricoccus</taxon>
    </lineage>
</organism>
<keyword evidence="12" id="KW-0472">Membrane</keyword>
<comment type="catalytic activity">
    <reaction evidence="8">
        <text>L-threonyl-[protein] + ATP = O-phospho-L-threonyl-[protein] + ADP + H(+)</text>
        <dbReference type="Rhea" id="RHEA:46608"/>
        <dbReference type="Rhea" id="RHEA-COMP:11060"/>
        <dbReference type="Rhea" id="RHEA-COMP:11605"/>
        <dbReference type="ChEBI" id="CHEBI:15378"/>
        <dbReference type="ChEBI" id="CHEBI:30013"/>
        <dbReference type="ChEBI" id="CHEBI:30616"/>
        <dbReference type="ChEBI" id="CHEBI:61977"/>
        <dbReference type="ChEBI" id="CHEBI:456216"/>
        <dbReference type="EC" id="2.7.11.1"/>
    </reaction>
</comment>
<comment type="catalytic activity">
    <reaction evidence="9">
        <text>L-seryl-[protein] + ATP = O-phospho-L-seryl-[protein] + ADP + H(+)</text>
        <dbReference type="Rhea" id="RHEA:17989"/>
        <dbReference type="Rhea" id="RHEA-COMP:9863"/>
        <dbReference type="Rhea" id="RHEA-COMP:11604"/>
        <dbReference type="ChEBI" id="CHEBI:15378"/>
        <dbReference type="ChEBI" id="CHEBI:29999"/>
        <dbReference type="ChEBI" id="CHEBI:30616"/>
        <dbReference type="ChEBI" id="CHEBI:83421"/>
        <dbReference type="ChEBI" id="CHEBI:456216"/>
        <dbReference type="EC" id="2.7.11.1"/>
    </reaction>
</comment>
<feature type="region of interest" description="Disordered" evidence="11">
    <location>
        <begin position="597"/>
        <end position="673"/>
    </location>
</feature>
<keyword evidence="4" id="KW-0677">Repeat</keyword>
<evidence type="ECO:0000313" key="15">
    <source>
        <dbReference type="EMBL" id="WFP16648.1"/>
    </source>
</evidence>
<evidence type="ECO:0000256" key="8">
    <source>
        <dbReference type="ARBA" id="ARBA00047899"/>
    </source>
</evidence>
<sequence length="673" mass="71326">MADQRILNGRYELGELIGRGGMADVYQGRDQRLGRRVAVKMMRPDLARDPQFQSRFRREAQSSASLNHPNIVAVFDTGEEELTDQHQHEVACPFLVMEYVSGSTLRALLRAGDVSIDQSVTWTSGVLSAVAYSHDHGIVHRDIKPANVMVTDAGQVKVMDFGIARALSDSSATMTQTQAVVGTAQYLSPEQARGEQVDSRSDLYSVGCLLFELLTGRPPFVGDSPVSVAYQHVREDPPVASAINPEITPALDSVLAKALAKDVDARFQSGEEFRTALAAAHQHGTTVAAAGAGNTSENEDHSGEAATTVLAAGAVESGDSDATRTQALTAVHSSSGSPRAGRDDTLHGHQLAAHREPGADPDHHDDHDDAVSSVMTSQNARDIDQRERKSNKRIIIAIVMILLALGAVAGGWWVMNEINQRNIEANQVTVPDVADLSQNDAQNEITRAGLRPIVAEVHDDEIARGNAVGTDPEAGEIMQRDEEITLNISLGPDQVVLPEDLQGASEATVRDTLEELGVSISSVDYVSSASIERDRLVSTNPALGSTVAYGSSVSLQMSSGQIEVPSLMGMTASEAEAALNEVGLSIDITVTEAESAPSSGFDTVTHQSPDAGAPVDQGTTIGVTITTEAPEPDPTEEPTPTEEPSPTESSGSPSPSASEDDEESPSPDESEDN</sequence>
<accession>A0ABY8H7L7</accession>
<dbReference type="PROSITE" id="PS50011">
    <property type="entry name" value="PROTEIN_KINASE_DOM"/>
    <property type="match status" value="1"/>
</dbReference>
<keyword evidence="12" id="KW-1133">Transmembrane helix</keyword>
<keyword evidence="3" id="KW-0808">Transferase</keyword>
<evidence type="ECO:0000256" key="12">
    <source>
        <dbReference type="SAM" id="Phobius"/>
    </source>
</evidence>
<dbReference type="InterPro" id="IPR008271">
    <property type="entry name" value="Ser/Thr_kinase_AS"/>
</dbReference>
<feature type="compositionally biased region" description="Basic and acidic residues" evidence="11">
    <location>
        <begin position="353"/>
        <end position="370"/>
    </location>
</feature>
<evidence type="ECO:0000259" key="14">
    <source>
        <dbReference type="PROSITE" id="PS51178"/>
    </source>
</evidence>
<dbReference type="Pfam" id="PF00069">
    <property type="entry name" value="Pkinase"/>
    <property type="match status" value="1"/>
</dbReference>
<evidence type="ECO:0000256" key="6">
    <source>
        <dbReference type="ARBA" id="ARBA00022777"/>
    </source>
</evidence>
<keyword evidence="5 10" id="KW-0547">Nucleotide-binding</keyword>
<evidence type="ECO:0000313" key="16">
    <source>
        <dbReference type="Proteomes" id="UP001219037"/>
    </source>
</evidence>
<evidence type="ECO:0000256" key="5">
    <source>
        <dbReference type="ARBA" id="ARBA00022741"/>
    </source>
</evidence>
<feature type="transmembrane region" description="Helical" evidence="12">
    <location>
        <begin position="394"/>
        <end position="415"/>
    </location>
</feature>
<evidence type="ECO:0000256" key="10">
    <source>
        <dbReference type="PROSITE-ProRule" id="PRU10141"/>
    </source>
</evidence>
<dbReference type="CDD" id="cd06577">
    <property type="entry name" value="PASTA_pknB"/>
    <property type="match status" value="3"/>
</dbReference>
<feature type="compositionally biased region" description="Acidic residues" evidence="11">
    <location>
        <begin position="630"/>
        <end position="640"/>
    </location>
</feature>
<keyword evidence="6 15" id="KW-0418">Kinase</keyword>